<dbReference type="Proteomes" id="UP000070456">
    <property type="component" value="Unassembled WGS sequence"/>
</dbReference>
<reference evidence="1 2" key="1">
    <citation type="submission" date="2015-12" db="EMBL/GenBank/DDBJ databases">
        <title>Draft genome sequence of the thermoanaerobe Thermotalea metallivorans, an isolate from the runoff channel of the Great Artesian Basin, Australia.</title>
        <authorList>
            <person name="Patel B.K."/>
        </authorList>
    </citation>
    <scope>NUCLEOTIDE SEQUENCE [LARGE SCALE GENOMIC DNA]</scope>
    <source>
        <strain evidence="1 2">B2-1</strain>
    </source>
</reference>
<dbReference type="OrthoDB" id="9833516at2"/>
<organism evidence="1 2">
    <name type="scientific">Thermotalea metallivorans</name>
    <dbReference type="NCBI Taxonomy" id="520762"/>
    <lineage>
        <taxon>Bacteria</taxon>
        <taxon>Bacillati</taxon>
        <taxon>Bacillota</taxon>
        <taxon>Clostridia</taxon>
        <taxon>Peptostreptococcales</taxon>
        <taxon>Thermotaleaceae</taxon>
        <taxon>Thermotalea</taxon>
    </lineage>
</organism>
<gene>
    <name evidence="1" type="ORF">AN619_05410</name>
</gene>
<dbReference type="AlphaFoldDB" id="A0A140L8Y9"/>
<protein>
    <submittedName>
        <fullName evidence="1">Uncharacterized protein</fullName>
    </submittedName>
</protein>
<sequence>MIRAIDYAKVETIYPFLAKRIDENKFQDAKIISIYQDMKYSCLWVDLQGPNIGYAGWAVAKVQFTPNCKKPAMLLEFEEVDGPSIMCRDMGIHYLPFKSI</sequence>
<dbReference type="RefSeq" id="WP_068554848.1">
    <property type="nucleotide sequence ID" value="NZ_LOEE01000019.1"/>
</dbReference>
<dbReference type="EMBL" id="LOEE01000019">
    <property type="protein sequence ID" value="KXG77014.1"/>
    <property type="molecule type" value="Genomic_DNA"/>
</dbReference>
<keyword evidence="2" id="KW-1185">Reference proteome</keyword>
<proteinExistence type="predicted"/>
<accession>A0A140L8Y9</accession>
<evidence type="ECO:0000313" key="1">
    <source>
        <dbReference type="EMBL" id="KXG77014.1"/>
    </source>
</evidence>
<name>A0A140L8Y9_9FIRM</name>
<comment type="caution">
    <text evidence="1">The sequence shown here is derived from an EMBL/GenBank/DDBJ whole genome shotgun (WGS) entry which is preliminary data.</text>
</comment>
<evidence type="ECO:0000313" key="2">
    <source>
        <dbReference type="Proteomes" id="UP000070456"/>
    </source>
</evidence>
<dbReference type="STRING" id="520762.AN619_05410"/>